<evidence type="ECO:0000313" key="1">
    <source>
        <dbReference type="EMBL" id="KAI8039220.1"/>
    </source>
</evidence>
<proteinExistence type="predicted"/>
<reference evidence="1" key="1">
    <citation type="journal article" date="2023" name="Genome Biol. Evol.">
        <title>Long-read-based Genome Assembly of Drosophila gunungcola Reveals Fewer Chemosensory Genes in Flower-breeding Species.</title>
        <authorList>
            <person name="Negi A."/>
            <person name="Liao B.Y."/>
            <person name="Yeh S.D."/>
        </authorList>
    </citation>
    <scope>NUCLEOTIDE SEQUENCE</scope>
    <source>
        <strain evidence="1">Sukarami</strain>
    </source>
</reference>
<protein>
    <submittedName>
        <fullName evidence="1">Uncharacterized protein</fullName>
    </submittedName>
</protein>
<organism evidence="1 2">
    <name type="scientific">Drosophila gunungcola</name>
    <name type="common">fruit fly</name>
    <dbReference type="NCBI Taxonomy" id="103775"/>
    <lineage>
        <taxon>Eukaryota</taxon>
        <taxon>Metazoa</taxon>
        <taxon>Ecdysozoa</taxon>
        <taxon>Arthropoda</taxon>
        <taxon>Hexapoda</taxon>
        <taxon>Insecta</taxon>
        <taxon>Pterygota</taxon>
        <taxon>Neoptera</taxon>
        <taxon>Endopterygota</taxon>
        <taxon>Diptera</taxon>
        <taxon>Brachycera</taxon>
        <taxon>Muscomorpha</taxon>
        <taxon>Ephydroidea</taxon>
        <taxon>Drosophilidae</taxon>
        <taxon>Drosophila</taxon>
        <taxon>Sophophora</taxon>
    </lineage>
</organism>
<dbReference type="AlphaFoldDB" id="A0A9P9YLH4"/>
<comment type="caution">
    <text evidence="1">The sequence shown here is derived from an EMBL/GenBank/DDBJ whole genome shotgun (WGS) entry which is preliminary data.</text>
</comment>
<dbReference type="Proteomes" id="UP001059596">
    <property type="component" value="Unassembled WGS sequence"/>
</dbReference>
<evidence type="ECO:0000313" key="2">
    <source>
        <dbReference type="Proteomes" id="UP001059596"/>
    </source>
</evidence>
<sequence length="38" mass="4025">MCLSEGSAGGSHPGKCFRCGDHRGTGFPWLSLQSPHSH</sequence>
<gene>
    <name evidence="1" type="ORF">M5D96_007942</name>
</gene>
<keyword evidence="2" id="KW-1185">Reference proteome</keyword>
<name>A0A9P9YLH4_9MUSC</name>
<accession>A0A9P9YLH4</accession>
<dbReference type="EMBL" id="JAMKOV010000006">
    <property type="protein sequence ID" value="KAI8039220.1"/>
    <property type="molecule type" value="Genomic_DNA"/>
</dbReference>